<dbReference type="Pfam" id="PF00072">
    <property type="entry name" value="Response_reg"/>
    <property type="match status" value="1"/>
</dbReference>
<accession>A0A5E4WEA6</accession>
<dbReference type="Gene3D" id="3.40.50.2300">
    <property type="match status" value="1"/>
</dbReference>
<keyword evidence="1 6" id="KW-0597">Phosphoprotein</keyword>
<dbReference type="InterPro" id="IPR016032">
    <property type="entry name" value="Sig_transdc_resp-reg_C-effctor"/>
</dbReference>
<evidence type="ECO:0000259" key="9">
    <source>
        <dbReference type="PROSITE" id="PS50110"/>
    </source>
</evidence>
<evidence type="ECO:0000313" key="12">
    <source>
        <dbReference type="Proteomes" id="UP000368474"/>
    </source>
</evidence>
<dbReference type="AlphaFoldDB" id="A0A5E4WEA6"/>
<dbReference type="PROSITE" id="PS50110">
    <property type="entry name" value="RESPONSE_REGULATORY"/>
    <property type="match status" value="1"/>
</dbReference>
<evidence type="ECO:0000256" key="6">
    <source>
        <dbReference type="PROSITE-ProRule" id="PRU00169"/>
    </source>
</evidence>
<dbReference type="PANTHER" id="PTHR48111:SF4">
    <property type="entry name" value="DNA-BINDING DUAL TRANSCRIPTIONAL REGULATOR OMPR"/>
    <property type="match status" value="1"/>
</dbReference>
<dbReference type="GO" id="GO:0006355">
    <property type="term" value="P:regulation of DNA-templated transcription"/>
    <property type="evidence" value="ECO:0007669"/>
    <property type="project" value="InterPro"/>
</dbReference>
<dbReference type="InterPro" id="IPR011006">
    <property type="entry name" value="CheY-like_superfamily"/>
</dbReference>
<dbReference type="InterPro" id="IPR001789">
    <property type="entry name" value="Sig_transdc_resp-reg_receiver"/>
</dbReference>
<feature type="compositionally biased region" description="Gly residues" evidence="8">
    <location>
        <begin position="307"/>
        <end position="319"/>
    </location>
</feature>
<proteinExistence type="predicted"/>
<keyword evidence="2" id="KW-0902">Two-component regulatory system</keyword>
<evidence type="ECO:0000256" key="4">
    <source>
        <dbReference type="ARBA" id="ARBA00023125"/>
    </source>
</evidence>
<dbReference type="InterPro" id="IPR001867">
    <property type="entry name" value="OmpR/PhoB-type_DNA-bd"/>
</dbReference>
<dbReference type="GO" id="GO:0000156">
    <property type="term" value="F:phosphorelay response regulator activity"/>
    <property type="evidence" value="ECO:0007669"/>
    <property type="project" value="TreeGrafter"/>
</dbReference>
<evidence type="ECO:0000256" key="7">
    <source>
        <dbReference type="PROSITE-ProRule" id="PRU01091"/>
    </source>
</evidence>
<dbReference type="Gene3D" id="1.10.10.10">
    <property type="entry name" value="Winged helix-like DNA-binding domain superfamily/Winged helix DNA-binding domain"/>
    <property type="match status" value="1"/>
</dbReference>
<dbReference type="SMART" id="SM00448">
    <property type="entry name" value="REC"/>
    <property type="match status" value="1"/>
</dbReference>
<sequence length="350" mass="38201">MSTGIGAPGVAPHRAWRLPGQGSASSVRRRRASSSPDRFSSALKALSSMPAVPHFNYRERFMSLHVLLVDDDPVVRDLLRELLHANGMQVSVLHDGASLLRRLELERPSVILLDIMMPERDGLRALQDLRAAGEDIPVIMLSARGGPLDRALGLELGADDYLAKPFDPRELLARIHAVLRRRGPVAASAPDARAPYRFGPFELDYSLRTLLREGERLPLRDTEFAMLKAFTQHPMQVLPRVKLHAMLYGDGIAFRDRSLDVPVWRLRRLIEADPSEPRYIQTIRGKGYVFVPGGELSEDAASETGERSGGAEGTGGVGGADDLDADAGGMPLAPAAANRGAVRGWRESTA</sequence>
<keyword evidence="3" id="KW-0805">Transcription regulation</keyword>
<dbReference type="GO" id="GO:0032993">
    <property type="term" value="C:protein-DNA complex"/>
    <property type="evidence" value="ECO:0007669"/>
    <property type="project" value="TreeGrafter"/>
</dbReference>
<keyword evidence="5" id="KW-0804">Transcription</keyword>
<dbReference type="GO" id="GO:0005829">
    <property type="term" value="C:cytosol"/>
    <property type="evidence" value="ECO:0007669"/>
    <property type="project" value="TreeGrafter"/>
</dbReference>
<keyword evidence="12" id="KW-1185">Reference proteome</keyword>
<dbReference type="Gene3D" id="6.10.250.690">
    <property type="match status" value="1"/>
</dbReference>
<dbReference type="Proteomes" id="UP000368474">
    <property type="component" value="Unassembled WGS sequence"/>
</dbReference>
<reference evidence="11 12" key="1">
    <citation type="submission" date="2019-08" db="EMBL/GenBank/DDBJ databases">
        <authorList>
            <person name="Peeters C."/>
        </authorList>
    </citation>
    <scope>NUCLEOTIDE SEQUENCE [LARGE SCALE GENOMIC DNA]</scope>
    <source>
        <strain evidence="11 12">LMG 31116</strain>
    </source>
</reference>
<name>A0A5E4WEA6_9BURK</name>
<evidence type="ECO:0000313" key="11">
    <source>
        <dbReference type="EMBL" id="VVE23427.1"/>
    </source>
</evidence>
<protein>
    <submittedName>
        <fullName evidence="11">Transcriptional regulatory protein OmpR</fullName>
    </submittedName>
</protein>
<dbReference type="InterPro" id="IPR039420">
    <property type="entry name" value="WalR-like"/>
</dbReference>
<feature type="modified residue" description="4-aspartylphosphate" evidence="6">
    <location>
        <position position="114"/>
    </location>
</feature>
<organism evidence="11 12">
    <name type="scientific">Pandoraea morbifera</name>
    <dbReference type="NCBI Taxonomy" id="2508300"/>
    <lineage>
        <taxon>Bacteria</taxon>
        <taxon>Pseudomonadati</taxon>
        <taxon>Pseudomonadota</taxon>
        <taxon>Betaproteobacteria</taxon>
        <taxon>Burkholderiales</taxon>
        <taxon>Burkholderiaceae</taxon>
        <taxon>Pandoraea</taxon>
    </lineage>
</organism>
<evidence type="ECO:0000256" key="3">
    <source>
        <dbReference type="ARBA" id="ARBA00023015"/>
    </source>
</evidence>
<gene>
    <name evidence="11" type="primary">ompR_1</name>
    <name evidence="11" type="ORF">PMO31116_03224</name>
</gene>
<feature type="domain" description="OmpR/PhoB-type" evidence="10">
    <location>
        <begin position="193"/>
        <end position="292"/>
    </location>
</feature>
<evidence type="ECO:0000256" key="5">
    <source>
        <dbReference type="ARBA" id="ARBA00023163"/>
    </source>
</evidence>
<dbReference type="CDD" id="cd00383">
    <property type="entry name" value="trans_reg_C"/>
    <property type="match status" value="1"/>
</dbReference>
<feature type="region of interest" description="Disordered" evidence="8">
    <location>
        <begin position="1"/>
        <end position="36"/>
    </location>
</feature>
<dbReference type="PROSITE" id="PS51755">
    <property type="entry name" value="OMPR_PHOB"/>
    <property type="match status" value="1"/>
</dbReference>
<dbReference type="PANTHER" id="PTHR48111">
    <property type="entry name" value="REGULATOR OF RPOS"/>
    <property type="match status" value="1"/>
</dbReference>
<dbReference type="InterPro" id="IPR036388">
    <property type="entry name" value="WH-like_DNA-bd_sf"/>
</dbReference>
<keyword evidence="4 7" id="KW-0238">DNA-binding</keyword>
<evidence type="ECO:0000256" key="8">
    <source>
        <dbReference type="SAM" id="MobiDB-lite"/>
    </source>
</evidence>
<dbReference type="EMBL" id="CABPSD010000009">
    <property type="protein sequence ID" value="VVE23427.1"/>
    <property type="molecule type" value="Genomic_DNA"/>
</dbReference>
<dbReference type="Pfam" id="PF00486">
    <property type="entry name" value="Trans_reg_C"/>
    <property type="match status" value="1"/>
</dbReference>
<evidence type="ECO:0000256" key="1">
    <source>
        <dbReference type="ARBA" id="ARBA00022553"/>
    </source>
</evidence>
<evidence type="ECO:0000259" key="10">
    <source>
        <dbReference type="PROSITE" id="PS51755"/>
    </source>
</evidence>
<dbReference type="SUPFAM" id="SSF52172">
    <property type="entry name" value="CheY-like"/>
    <property type="match status" value="1"/>
</dbReference>
<evidence type="ECO:0000256" key="2">
    <source>
        <dbReference type="ARBA" id="ARBA00023012"/>
    </source>
</evidence>
<dbReference type="GO" id="GO:0000976">
    <property type="term" value="F:transcription cis-regulatory region binding"/>
    <property type="evidence" value="ECO:0007669"/>
    <property type="project" value="TreeGrafter"/>
</dbReference>
<feature type="DNA-binding region" description="OmpR/PhoB-type" evidence="7">
    <location>
        <begin position="193"/>
        <end position="292"/>
    </location>
</feature>
<feature type="domain" description="Response regulatory" evidence="9">
    <location>
        <begin position="65"/>
        <end position="179"/>
    </location>
</feature>
<dbReference type="SMART" id="SM00862">
    <property type="entry name" value="Trans_reg_C"/>
    <property type="match status" value="1"/>
</dbReference>
<dbReference type="SUPFAM" id="SSF46894">
    <property type="entry name" value="C-terminal effector domain of the bipartite response regulators"/>
    <property type="match status" value="1"/>
</dbReference>
<feature type="region of interest" description="Disordered" evidence="8">
    <location>
        <begin position="299"/>
        <end position="350"/>
    </location>
</feature>